<dbReference type="RefSeq" id="WP_152214753.1">
    <property type="nucleotide sequence ID" value="NZ_WESC01000002.1"/>
</dbReference>
<comment type="cofactor">
    <cofactor evidence="1">
        <name>pyridoxal 5'-phosphate</name>
        <dbReference type="ChEBI" id="CHEBI:597326"/>
    </cofactor>
</comment>
<dbReference type="PANTHER" id="PTHR42832">
    <property type="entry name" value="AMINO ACID AMINOTRANSFERASE"/>
    <property type="match status" value="1"/>
</dbReference>
<gene>
    <name evidence="5" type="ORF">F2P47_03455</name>
</gene>
<dbReference type="InterPro" id="IPR015421">
    <property type="entry name" value="PyrdxlP-dep_Trfase_major"/>
</dbReference>
<dbReference type="InterPro" id="IPR004839">
    <property type="entry name" value="Aminotransferase_I/II_large"/>
</dbReference>
<sequence>MTAPDLTHNRFETLPDGPFPRLNALIEGIAPGKAPIVMSLGEPQHPFPDFVMETITAHAKEFGKYPPISGTPDFRASVAGWLGRRYGLGPDVIGPKKPLDPELQILPVNGTREALFNIAFVATPLSKKGQRPAILMPNPFYQCYAAAALAAGAEPVYVAATRENGFMPDFASLPEDLLVRTSMVYFCSPANPQGAVASLDQLKDLIRLARRHGILLAIDECYAEIYDREKPAGALQAAIELSGTLDNVVVFHSLSKRSSLPGLRSGFIAGDRDFLIRFRNFRNIAAPQVPMPIMAASAAAWNDEAHVEENRARYRAKIDAAERILGNRFGFYRPAGGFFLWLDVGDGEAAATELWAKGGVKVLPGKYLSREDSFDGGGNPGAAYIRVALVESQAATEEALARMAAIL</sequence>
<keyword evidence="2 5" id="KW-0032">Aminotransferase</keyword>
<dbReference type="InterPro" id="IPR050881">
    <property type="entry name" value="LL-DAP_aminotransferase"/>
</dbReference>
<dbReference type="GO" id="GO:0030170">
    <property type="term" value="F:pyridoxal phosphate binding"/>
    <property type="evidence" value="ECO:0007669"/>
    <property type="project" value="InterPro"/>
</dbReference>
<organism evidence="5 6">
    <name type="scientific">Parvibaculum sedimenti</name>
    <dbReference type="NCBI Taxonomy" id="2608632"/>
    <lineage>
        <taxon>Bacteria</taxon>
        <taxon>Pseudomonadati</taxon>
        <taxon>Pseudomonadota</taxon>
        <taxon>Alphaproteobacteria</taxon>
        <taxon>Hyphomicrobiales</taxon>
        <taxon>Parvibaculaceae</taxon>
        <taxon>Parvibaculum</taxon>
    </lineage>
</organism>
<evidence type="ECO:0000313" key="6">
    <source>
        <dbReference type="Proteomes" id="UP000468901"/>
    </source>
</evidence>
<evidence type="ECO:0000313" key="5">
    <source>
        <dbReference type="EMBL" id="KAB7742331.1"/>
    </source>
</evidence>
<dbReference type="Proteomes" id="UP000468901">
    <property type="component" value="Unassembled WGS sequence"/>
</dbReference>
<evidence type="ECO:0000256" key="1">
    <source>
        <dbReference type="ARBA" id="ARBA00001933"/>
    </source>
</evidence>
<dbReference type="Gene3D" id="3.90.1150.10">
    <property type="entry name" value="Aspartate Aminotransferase, domain 1"/>
    <property type="match status" value="1"/>
</dbReference>
<dbReference type="GO" id="GO:0008483">
    <property type="term" value="F:transaminase activity"/>
    <property type="evidence" value="ECO:0007669"/>
    <property type="project" value="UniProtKB-KW"/>
</dbReference>
<evidence type="ECO:0000256" key="3">
    <source>
        <dbReference type="ARBA" id="ARBA00022679"/>
    </source>
</evidence>
<dbReference type="PANTHER" id="PTHR42832:SF3">
    <property type="entry name" value="L-GLUTAMINE--4-(METHYLSULFANYL)-2-OXOBUTANOATE AMINOTRANSFERASE"/>
    <property type="match status" value="1"/>
</dbReference>
<evidence type="ECO:0000259" key="4">
    <source>
        <dbReference type="Pfam" id="PF00155"/>
    </source>
</evidence>
<dbReference type="Gene3D" id="3.40.640.10">
    <property type="entry name" value="Type I PLP-dependent aspartate aminotransferase-like (Major domain)"/>
    <property type="match status" value="1"/>
</dbReference>
<name>A0A6N6VR91_9HYPH</name>
<dbReference type="CDD" id="cd00609">
    <property type="entry name" value="AAT_like"/>
    <property type="match status" value="1"/>
</dbReference>
<dbReference type="InterPro" id="IPR015424">
    <property type="entry name" value="PyrdxlP-dep_Trfase"/>
</dbReference>
<protein>
    <submittedName>
        <fullName evidence="5">Aminotransferase class I/II-fold pyridoxal phosphate-dependent enzyme</fullName>
    </submittedName>
</protein>
<comment type="caution">
    <text evidence="5">The sequence shown here is derived from an EMBL/GenBank/DDBJ whole genome shotgun (WGS) entry which is preliminary data.</text>
</comment>
<evidence type="ECO:0000256" key="2">
    <source>
        <dbReference type="ARBA" id="ARBA00022576"/>
    </source>
</evidence>
<reference evidence="5 6" key="1">
    <citation type="submission" date="2019-09" db="EMBL/GenBank/DDBJ databases">
        <title>Parvibaculum sedimenti sp. nov., isolated from sediment.</title>
        <authorList>
            <person name="Wang Y."/>
        </authorList>
    </citation>
    <scope>NUCLEOTIDE SEQUENCE [LARGE SCALE GENOMIC DNA]</scope>
    <source>
        <strain evidence="5 6">HXT-9</strain>
    </source>
</reference>
<dbReference type="EMBL" id="WESC01000002">
    <property type="protein sequence ID" value="KAB7742331.1"/>
    <property type="molecule type" value="Genomic_DNA"/>
</dbReference>
<keyword evidence="6" id="KW-1185">Reference proteome</keyword>
<dbReference type="InterPro" id="IPR015422">
    <property type="entry name" value="PyrdxlP-dep_Trfase_small"/>
</dbReference>
<keyword evidence="3 5" id="KW-0808">Transferase</keyword>
<dbReference type="AlphaFoldDB" id="A0A6N6VR91"/>
<feature type="domain" description="Aminotransferase class I/classII large" evidence="4">
    <location>
        <begin position="39"/>
        <end position="370"/>
    </location>
</feature>
<dbReference type="SUPFAM" id="SSF53383">
    <property type="entry name" value="PLP-dependent transferases"/>
    <property type="match status" value="1"/>
</dbReference>
<accession>A0A6N6VR91</accession>
<dbReference type="Pfam" id="PF00155">
    <property type="entry name" value="Aminotran_1_2"/>
    <property type="match status" value="1"/>
</dbReference>
<proteinExistence type="predicted"/>